<evidence type="ECO:0000313" key="2">
    <source>
        <dbReference type="Proteomes" id="UP001144673"/>
    </source>
</evidence>
<organism evidence="1 2">
    <name type="scientific">Akanthomyces muscarius</name>
    <name type="common">Entomopathogenic fungus</name>
    <name type="synonym">Lecanicillium muscarium</name>
    <dbReference type="NCBI Taxonomy" id="2231603"/>
    <lineage>
        <taxon>Eukaryota</taxon>
        <taxon>Fungi</taxon>
        <taxon>Dikarya</taxon>
        <taxon>Ascomycota</taxon>
        <taxon>Pezizomycotina</taxon>
        <taxon>Sordariomycetes</taxon>
        <taxon>Hypocreomycetidae</taxon>
        <taxon>Hypocreales</taxon>
        <taxon>Cordycipitaceae</taxon>
        <taxon>Akanthomyces</taxon>
    </lineage>
</organism>
<comment type="caution">
    <text evidence="1">The sequence shown here is derived from an EMBL/GenBank/DDBJ whole genome shotgun (WGS) entry which is preliminary data.</text>
</comment>
<reference evidence="1" key="1">
    <citation type="journal article" date="2023" name="Access Microbiol">
        <title>De-novo genome assembly for Akanthomyces muscarius, a biocontrol agent of insect agricultural pests.</title>
        <authorList>
            <person name="Erdos Z."/>
            <person name="Studholme D.J."/>
            <person name="Raymond B."/>
            <person name="Sharma M."/>
        </authorList>
    </citation>
    <scope>NUCLEOTIDE SEQUENCE</scope>
    <source>
        <strain evidence="1">Ve6</strain>
    </source>
</reference>
<dbReference type="AlphaFoldDB" id="A0A9W8QC40"/>
<dbReference type="RefSeq" id="XP_056053630.1">
    <property type="nucleotide sequence ID" value="XM_056196489.1"/>
</dbReference>
<dbReference type="EMBL" id="JAJHUN010000008">
    <property type="protein sequence ID" value="KAJ4152972.1"/>
    <property type="molecule type" value="Genomic_DNA"/>
</dbReference>
<dbReference type="GeneID" id="80896646"/>
<name>A0A9W8QC40_AKAMU</name>
<keyword evidence="2" id="KW-1185">Reference proteome</keyword>
<evidence type="ECO:0000313" key="1">
    <source>
        <dbReference type="EMBL" id="KAJ4152972.1"/>
    </source>
</evidence>
<accession>A0A9W8QC40</accession>
<proteinExistence type="predicted"/>
<sequence>MPNFNLKPNLESRLQVIAPDTLYVAAAGRNRLYFIDTRFDAKIAAHIKQQNEWASVPGPNIYIHIDEIAITAEMESACRSEVLFTFDPAYARVTFTAAINRKNPDIKLPKQTEVAGYVVAYDIGESLQKTPPLQGLWMLEQSGLPT</sequence>
<gene>
    <name evidence="1" type="ORF">LMH87_009487</name>
</gene>
<protein>
    <submittedName>
        <fullName evidence="1">Uncharacterized protein</fullName>
    </submittedName>
</protein>
<dbReference type="Proteomes" id="UP001144673">
    <property type="component" value="Chromosome 5"/>
</dbReference>
<dbReference type="KEGG" id="amus:LMH87_009487"/>